<evidence type="ECO:0000256" key="1">
    <source>
        <dbReference type="SAM" id="MobiDB-lite"/>
    </source>
</evidence>
<sequence>MKTGEDVRCRYVTWGRDVGSDAPGTGPLSPDVRHDHLSPLPQKTGAGNVPTDDDLVPNPKYDDLRAALETVREHVHVLETALDRACAQFGGEPVWVGPAARAFAEELNGRRARLRSAVHHVIAELEAELRTTPAKVSRSAAVSG</sequence>
<dbReference type="EMBL" id="BMMN01000005">
    <property type="protein sequence ID" value="GGO13119.1"/>
    <property type="molecule type" value="Genomic_DNA"/>
</dbReference>
<reference evidence="2" key="1">
    <citation type="journal article" date="2014" name="Int. J. Syst. Evol. Microbiol.">
        <title>Complete genome sequence of Corynebacterium casei LMG S-19264T (=DSM 44701T), isolated from a smear-ripened cheese.</title>
        <authorList>
            <consortium name="US DOE Joint Genome Institute (JGI-PGF)"/>
            <person name="Walter F."/>
            <person name="Albersmeier A."/>
            <person name="Kalinowski J."/>
            <person name="Ruckert C."/>
        </authorList>
    </citation>
    <scope>NUCLEOTIDE SEQUENCE</scope>
    <source>
        <strain evidence="2">CGMCC 4.7138</strain>
    </source>
</reference>
<evidence type="ECO:0000313" key="2">
    <source>
        <dbReference type="EMBL" id="GGO13119.1"/>
    </source>
</evidence>
<reference evidence="2" key="2">
    <citation type="submission" date="2020-09" db="EMBL/GenBank/DDBJ databases">
        <authorList>
            <person name="Sun Q."/>
            <person name="Zhou Y."/>
        </authorList>
    </citation>
    <scope>NUCLEOTIDE SEQUENCE</scope>
    <source>
        <strain evidence="2">CGMCC 4.7138</strain>
    </source>
</reference>
<evidence type="ECO:0000313" key="3">
    <source>
        <dbReference type="Proteomes" id="UP000653480"/>
    </source>
</evidence>
<organism evidence="2 3">
    <name type="scientific">Microbispora bryophytorum</name>
    <dbReference type="NCBI Taxonomy" id="1460882"/>
    <lineage>
        <taxon>Bacteria</taxon>
        <taxon>Bacillati</taxon>
        <taxon>Actinomycetota</taxon>
        <taxon>Actinomycetes</taxon>
        <taxon>Streptosporangiales</taxon>
        <taxon>Streptosporangiaceae</taxon>
        <taxon>Microbispora</taxon>
    </lineage>
</organism>
<protein>
    <submittedName>
        <fullName evidence="2">Uncharacterized protein</fullName>
    </submittedName>
</protein>
<proteinExistence type="predicted"/>
<dbReference type="Proteomes" id="UP000653480">
    <property type="component" value="Unassembled WGS sequence"/>
</dbReference>
<comment type="caution">
    <text evidence="2">The sequence shown here is derived from an EMBL/GenBank/DDBJ whole genome shotgun (WGS) entry which is preliminary data.</text>
</comment>
<dbReference type="AlphaFoldDB" id="A0A8H9GZ53"/>
<accession>A0A8H9GZ53</accession>
<keyword evidence="3" id="KW-1185">Reference proteome</keyword>
<feature type="region of interest" description="Disordered" evidence="1">
    <location>
        <begin position="19"/>
        <end position="56"/>
    </location>
</feature>
<gene>
    <name evidence="2" type="ORF">GCM10011574_32190</name>
</gene>
<name>A0A8H9GZ53_9ACTN</name>